<feature type="compositionally biased region" description="Basic and acidic residues" evidence="1">
    <location>
        <begin position="635"/>
        <end position="652"/>
    </location>
</feature>
<feature type="region of interest" description="Disordered" evidence="1">
    <location>
        <begin position="2295"/>
        <end position="2317"/>
    </location>
</feature>
<feature type="region of interest" description="Disordered" evidence="1">
    <location>
        <begin position="2353"/>
        <end position="2378"/>
    </location>
</feature>
<organism evidence="3 4">
    <name type="scientific">Didymodactylos carnosus</name>
    <dbReference type="NCBI Taxonomy" id="1234261"/>
    <lineage>
        <taxon>Eukaryota</taxon>
        <taxon>Metazoa</taxon>
        <taxon>Spiralia</taxon>
        <taxon>Gnathifera</taxon>
        <taxon>Rotifera</taxon>
        <taxon>Eurotatoria</taxon>
        <taxon>Bdelloidea</taxon>
        <taxon>Philodinida</taxon>
        <taxon>Philodinidae</taxon>
        <taxon>Didymodactylos</taxon>
    </lineage>
</organism>
<feature type="compositionally biased region" description="Polar residues" evidence="1">
    <location>
        <begin position="2500"/>
        <end position="2514"/>
    </location>
</feature>
<feature type="compositionally biased region" description="Polar residues" evidence="1">
    <location>
        <begin position="765"/>
        <end position="784"/>
    </location>
</feature>
<feature type="region of interest" description="Disordered" evidence="1">
    <location>
        <begin position="339"/>
        <end position="377"/>
    </location>
</feature>
<feature type="compositionally biased region" description="Low complexity" evidence="1">
    <location>
        <begin position="2158"/>
        <end position="2183"/>
    </location>
</feature>
<feature type="compositionally biased region" description="Basic and acidic residues" evidence="1">
    <location>
        <begin position="1968"/>
        <end position="1977"/>
    </location>
</feature>
<feature type="compositionally biased region" description="Polar residues" evidence="1">
    <location>
        <begin position="1596"/>
        <end position="1612"/>
    </location>
</feature>
<protein>
    <recommendedName>
        <fullName evidence="5">BAT2 N-terminal domain-containing protein</fullName>
    </recommendedName>
</protein>
<feature type="compositionally biased region" description="Polar residues" evidence="1">
    <location>
        <begin position="2353"/>
        <end position="2375"/>
    </location>
</feature>
<dbReference type="PANTHER" id="PTHR14038:SF0">
    <property type="entry name" value="LP18708P"/>
    <property type="match status" value="1"/>
</dbReference>
<feature type="compositionally biased region" description="Low complexity" evidence="1">
    <location>
        <begin position="197"/>
        <end position="219"/>
    </location>
</feature>
<feature type="compositionally biased region" description="Low complexity" evidence="1">
    <location>
        <begin position="2435"/>
        <end position="2450"/>
    </location>
</feature>
<feature type="compositionally biased region" description="Polar residues" evidence="1">
    <location>
        <begin position="401"/>
        <end position="412"/>
    </location>
</feature>
<feature type="compositionally biased region" description="Low complexity" evidence="1">
    <location>
        <begin position="1163"/>
        <end position="1182"/>
    </location>
</feature>
<feature type="compositionally biased region" description="Basic and acidic residues" evidence="1">
    <location>
        <begin position="1049"/>
        <end position="1060"/>
    </location>
</feature>
<evidence type="ECO:0008006" key="5">
    <source>
        <dbReference type="Google" id="ProtNLM"/>
    </source>
</evidence>
<feature type="compositionally biased region" description="Polar residues" evidence="1">
    <location>
        <begin position="15"/>
        <end position="48"/>
    </location>
</feature>
<feature type="compositionally biased region" description="Polar residues" evidence="1">
    <location>
        <begin position="1252"/>
        <end position="1261"/>
    </location>
</feature>
<dbReference type="GO" id="GO:0030154">
    <property type="term" value="P:cell differentiation"/>
    <property type="evidence" value="ECO:0007669"/>
    <property type="project" value="TreeGrafter"/>
</dbReference>
<feature type="region of interest" description="Disordered" evidence="1">
    <location>
        <begin position="626"/>
        <end position="825"/>
    </location>
</feature>
<feature type="region of interest" description="Disordered" evidence="1">
    <location>
        <begin position="1716"/>
        <end position="1823"/>
    </location>
</feature>
<feature type="compositionally biased region" description="Basic and acidic residues" evidence="1">
    <location>
        <begin position="1721"/>
        <end position="1735"/>
    </location>
</feature>
<feature type="compositionally biased region" description="Polar residues" evidence="1">
    <location>
        <begin position="2295"/>
        <end position="2308"/>
    </location>
</feature>
<feature type="compositionally biased region" description="Polar residues" evidence="1">
    <location>
        <begin position="572"/>
        <end position="605"/>
    </location>
</feature>
<feature type="compositionally biased region" description="Low complexity" evidence="1">
    <location>
        <begin position="1978"/>
        <end position="1988"/>
    </location>
</feature>
<dbReference type="Proteomes" id="UP000677228">
    <property type="component" value="Unassembled WGS sequence"/>
</dbReference>
<feature type="compositionally biased region" description="Polar residues" evidence="1">
    <location>
        <begin position="796"/>
        <end position="806"/>
    </location>
</feature>
<feature type="compositionally biased region" description="Polar residues" evidence="1">
    <location>
        <begin position="180"/>
        <end position="196"/>
    </location>
</feature>
<dbReference type="EMBL" id="CAJOBA010002156">
    <property type="protein sequence ID" value="CAF3632545.1"/>
    <property type="molecule type" value="Genomic_DNA"/>
</dbReference>
<feature type="compositionally biased region" description="Basic and acidic residues" evidence="1">
    <location>
        <begin position="2602"/>
        <end position="2617"/>
    </location>
</feature>
<feature type="region of interest" description="Disordered" evidence="1">
    <location>
        <begin position="1360"/>
        <end position="1380"/>
    </location>
</feature>
<evidence type="ECO:0000313" key="3">
    <source>
        <dbReference type="EMBL" id="CAF3632545.1"/>
    </source>
</evidence>
<feature type="region of interest" description="Disordered" evidence="1">
    <location>
        <begin position="2417"/>
        <end position="2617"/>
    </location>
</feature>
<feature type="compositionally biased region" description="Polar residues" evidence="1">
    <location>
        <begin position="1461"/>
        <end position="1511"/>
    </location>
</feature>
<evidence type="ECO:0000256" key="1">
    <source>
        <dbReference type="SAM" id="MobiDB-lite"/>
    </source>
</evidence>
<feature type="compositionally biased region" description="Basic and acidic residues" evidence="1">
    <location>
        <begin position="531"/>
        <end position="543"/>
    </location>
</feature>
<feature type="region of interest" description="Disordered" evidence="1">
    <location>
        <begin position="512"/>
        <end position="605"/>
    </location>
</feature>
<feature type="compositionally biased region" description="Polar residues" evidence="1">
    <location>
        <begin position="1522"/>
        <end position="1537"/>
    </location>
</feature>
<sequence length="2617" mass="292983">MSFPPGKASDKNKRFQVSKSNEFVTKSKSNDNPKPAARSQSGWQSFGKPSSRRIPPPANLPSLRSEIGTGNGPALDPNVPIVPSGSHGWSSGGPSSSSNTTPANQNLLSTTATAAGVQIQNHPATPIKSQSAPQDSSAAVGGASSSNKAATWSTITAGIEPPNLPNLQDFPRLSTPDGKSMTSSTQSGTNVSNKKPQQSNDQSSLNNNVLSSLTNSNTSGPSLRPANIASWREGGGRAQPLLTDQKDVPTNQADLLSRSQQEYPSNNLGVQNSSLTAQNNVLLGNGPANLIPPQMPSGTQFLRMYPPQHPQLWGYPQYSSYGPPFGAPPQISMQMHRQPFGVPPPQMHQYQTHHHPQQQTQRRDHQQIDSGDYKTPNILHQKELDALSKLTDNDTWANASQSVDYSEKLQFSDNEDNADTTNKSEHQTRQRTNIHQQQPYYTQRQNSDSGYSQSRYNTNRQSNQQLRQQTQPPYHQTRLIQDDEHQWKQLQEKTNTELQNTLAIAIQRRVEEERKLDADTKKKTSSSYDDEQQKQQQRRETDSKSPAISKNQQQESNTNVSGSKHIPGYQTRPLSASTGGNGNSQTDIPWRPTTSRTRQDTNESQTFSMASWHEQMESFNYASLHEKPTGAAPTESDHENDSKKYSRSRSESSSRSQSQVGIPITSSRNRKNNDRYSIQQRPNPNNNTEQQRDIVDHWDVGTSERDKDNDEWENLEDNVTSSKTHTKQTQRNGVKIQQDPFADVDTTSNRYRQQQQQSNIDKRNNFQQSRGNNNRSSYNTQSSREQNHYGRKQQSERNNNNNISTTDKSKSRLQVDPNNRQQHSSGSFFTKLLKHYLYSTGPNWFSFSNLVKPVDLDPLVSLTTNFFIKGARVYNTDNSKSSTPDAQSVNNEFEVLAAPQRQNSSNQKNQSQSQRETTEMKQAKQPWKSLSPTRISDHDSEHLMLSSKDPTPSEAVILKSQQRDLDNRGSRNDDQQQYQYNNQQQQRGGIKQQTRFNQQNNTSTIQPLMSLPSDTKHLRQKSQQSQQQQPQQRQQDSRRGTRDNQYQQQERHPKDYDQRSQSHRMTQNDYYGQESGEYDEYEYEEYDTQGYHHPGVNTRQNQQQMRSYPQLHHHRGYPTLGTYGRYRRGGRHQYGSTSGTGGVGQIASASANINNARTKKYSSSRTAPTTTTKPVPAPVSTTQRSSLSKQSTIESTPSTPTATTEQSSPKTQQTASQRSSTTKSTPSPKQISVQQTRRENAWVNNTNTNTNKASDQKNVQASIDIANGGSNTPSVDATIQEQPTSSLNEQIPSISDTEQKSISTAGNQEQTSIENKSQTPVSGSTAENIAPISRTHTPTEGKDNINELPQTNESIRKNVQLQQHQRTNNHRGRYNDQRQPPRYRNAYARNMQQEYQAMQSANSYYGRRGQSGGRLQMQDVNYYYEQLHSHQYNHAGSRYGNQSMGGQDTRPLNTRGRGRGATTSKRGNLNRNGSHRSTSGVVGTSDTIANKSHQSFVNGSRGSQVSLSANSTDDKEEDWETASESSAKMRNGNNYERSGNGVGLVKERENNTIVNEKLGNRNRTPPRKSYSSQRPANNRYQSGYNDNRRYYSYDRATTQKSGRGTNYKAQQPQLLSSNEQNRQQQQSTVNETQSQKQSTSATTGSTTNSQQLQPVKKDYRHSVEGYDLNNVAGVVKVETLPAGALEEEGTLADDGEEFSVVMSRKERKEQKAAQLRLNAAETKDDSSQQHHDQLDITKSQQQRTHISNNKQAQDTSQTVSLNKQDEKSSNDATIASTLTSNDNDPSSTTNVNDTTSSSRTRAEKSVPPRFNSKSSGSGQHSSSSYYYDQLYYYYGSSYDNRYYNSYDTRRQGRNHGVSKQSHPKNTHQRYDQSIENDENQQEKKNEHQKQVKTNIREQLGSPSVPTTNSTSMDKINNETLMISTTNNTLPNVMTNIQMWDNSVVNETSSTASKIIEKPSSSIASSFPGDKKFAEHQPNESSNNSGESSLPHHQRTAADLGSESTVRKSNETLARAIKPPVSDGKQARDKIKAPGYEKNDSMSLDSNQLFSKEVNFMTDYDDKNTPGDDYNQKINKLKTIWDASDHSGSSFDATISSMINMQQQENLTNTQSNDTYSQLDSSNNQQNSQKSSSNVNVSSSSSVTNTQQGSNIQDDSGKQSIITPTSSTSNINPNNNNNNYTNQNMGTKNEQKNICTVKPTQQVVPNIQDNGNVVDAPFPTFHPTPPLSQQQIITSISSPLAPPQSMQQQPYSTYPVYENTLLPQRFTQNRYSQSFPVHSQPMYMSPVPSTNLYHNPHSQQAPISAAQNNSMPPPPPPMSSYSPSINNGSLYMAPQQTMMMSHPMMTNRNIQSQQTNSYYPRPTRPQQGNTYNTQDASAAAGTPPYYQAFHNQSSPAIYSQGESYNPLGMYRASSIDRNDHCTSSMLPLQAPPPPLRTSSFPPTPTSNQPPSLVQSQNPQKYQLQQGNSGYLYQHQPQYGGNGNHQQQHQQGPPGPIGNNNRMFDNQLQQPTNIGSGNIDYMSLAQHPGNNNNLSRSRPMLSHVHQQQFFGGSGNNQKSSPSFPLEYPQVYNQPQHYSGYTHPHPQQQSQLSANHTRQALHQFHGGDKKSNDSNKPKHM</sequence>
<feature type="compositionally biased region" description="Polar residues" evidence="1">
    <location>
        <begin position="816"/>
        <end position="825"/>
    </location>
</feature>
<proteinExistence type="predicted"/>
<feature type="region of interest" description="Disordered" evidence="1">
    <location>
        <begin position="1955"/>
        <end position="2006"/>
    </location>
</feature>
<feature type="compositionally biased region" description="Low complexity" evidence="1">
    <location>
        <begin position="1146"/>
        <end position="1156"/>
    </location>
</feature>
<dbReference type="EMBL" id="CAJNOK010002156">
    <property type="protein sequence ID" value="CAF0847319.1"/>
    <property type="molecule type" value="Genomic_DNA"/>
</dbReference>
<feature type="compositionally biased region" description="Polar residues" evidence="1">
    <location>
        <begin position="717"/>
        <end position="732"/>
    </location>
</feature>
<feature type="compositionally biased region" description="Low complexity" evidence="1">
    <location>
        <begin position="1811"/>
        <end position="1823"/>
    </location>
</feature>
<feature type="compositionally biased region" description="Polar residues" evidence="1">
    <location>
        <begin position="1955"/>
        <end position="1964"/>
    </location>
</feature>
<dbReference type="Proteomes" id="UP000682733">
    <property type="component" value="Unassembled WGS sequence"/>
</dbReference>
<accession>A0A8S2HHJ5</accession>
<feature type="compositionally biased region" description="Low complexity" evidence="1">
    <location>
        <begin position="1190"/>
        <end position="1229"/>
    </location>
</feature>
<feature type="region of interest" description="Disordered" evidence="1">
    <location>
        <begin position="896"/>
        <end position="935"/>
    </location>
</feature>
<feature type="compositionally biased region" description="Low complexity" evidence="1">
    <location>
        <begin position="1613"/>
        <end position="1651"/>
    </location>
</feature>
<feature type="region of interest" description="Disordered" evidence="1">
    <location>
        <begin position="1"/>
        <end position="229"/>
    </location>
</feature>
<reference evidence="3" key="1">
    <citation type="submission" date="2021-02" db="EMBL/GenBank/DDBJ databases">
        <authorList>
            <person name="Nowell W R."/>
        </authorList>
    </citation>
    <scope>NUCLEOTIDE SEQUENCE</scope>
</reference>
<feature type="compositionally biased region" description="Polar residues" evidence="1">
    <location>
        <begin position="1569"/>
        <end position="1583"/>
    </location>
</feature>
<feature type="compositionally biased region" description="Basic and acidic residues" evidence="1">
    <location>
        <begin position="512"/>
        <end position="522"/>
    </location>
</feature>
<feature type="compositionally biased region" description="Polar residues" evidence="1">
    <location>
        <begin position="1900"/>
        <end position="1914"/>
    </location>
</feature>
<feature type="region of interest" description="Disordered" evidence="1">
    <location>
        <begin position="1015"/>
        <end position="1073"/>
    </location>
</feature>
<feature type="compositionally biased region" description="Low complexity" evidence="1">
    <location>
        <begin position="136"/>
        <end position="150"/>
    </location>
</feature>
<feature type="compositionally biased region" description="Low complexity" evidence="1">
    <location>
        <begin position="2120"/>
        <end position="2150"/>
    </location>
</feature>
<name>A0A8S2HHJ5_9BILA</name>
<feature type="compositionally biased region" description="Polar residues" evidence="1">
    <location>
        <begin position="2568"/>
        <end position="2597"/>
    </location>
</feature>
<feature type="compositionally biased region" description="Low complexity" evidence="1">
    <location>
        <begin position="84"/>
        <end position="98"/>
    </location>
</feature>
<feature type="compositionally biased region" description="Basic and acidic residues" evidence="1">
    <location>
        <begin position="690"/>
        <end position="708"/>
    </location>
</feature>
<evidence type="ECO:0000313" key="4">
    <source>
        <dbReference type="Proteomes" id="UP000682733"/>
    </source>
</evidence>
<feature type="compositionally biased region" description="Polar residues" evidence="1">
    <location>
        <begin position="2451"/>
        <end position="2469"/>
    </location>
</feature>
<feature type="compositionally biased region" description="Polar residues" evidence="1">
    <location>
        <begin position="1268"/>
        <end position="1327"/>
    </location>
</feature>
<gene>
    <name evidence="2" type="ORF">OVA965_LOCUS6959</name>
    <name evidence="3" type="ORF">TMI583_LOCUS6955</name>
</gene>
<feature type="compositionally biased region" description="Polar residues" evidence="1">
    <location>
        <begin position="2107"/>
        <end position="2119"/>
    </location>
</feature>
<comment type="caution">
    <text evidence="3">The sequence shown here is derived from an EMBL/GenBank/DDBJ whole genome shotgun (WGS) entry which is preliminary data.</text>
</comment>
<feature type="region of interest" description="Disordered" evidence="1">
    <location>
        <begin position="401"/>
        <end position="475"/>
    </location>
</feature>
<feature type="compositionally biased region" description="Basic and acidic residues" evidence="1">
    <location>
        <begin position="1880"/>
        <end position="1889"/>
    </location>
</feature>
<feature type="compositionally biased region" description="Low complexity" evidence="1">
    <location>
        <begin position="2472"/>
        <end position="2499"/>
    </location>
</feature>
<feature type="compositionally biased region" description="Polar residues" evidence="1">
    <location>
        <begin position="430"/>
        <end position="456"/>
    </location>
</feature>
<feature type="region of interest" description="Disordered" evidence="1">
    <location>
        <begin position="2107"/>
        <end position="2185"/>
    </location>
</feature>
<feature type="compositionally biased region" description="Low complexity" evidence="1">
    <location>
        <begin position="1776"/>
        <end position="1799"/>
    </location>
</feature>
<feature type="region of interest" description="Disordered" evidence="1">
    <location>
        <begin position="1124"/>
        <end position="1347"/>
    </location>
</feature>
<evidence type="ECO:0000313" key="2">
    <source>
        <dbReference type="EMBL" id="CAF0847319.1"/>
    </source>
</evidence>
<feature type="compositionally biased region" description="Low complexity" evidence="1">
    <location>
        <begin position="457"/>
        <end position="471"/>
    </location>
</feature>
<dbReference type="InterPro" id="IPR033184">
    <property type="entry name" value="PRRC2"/>
</dbReference>
<feature type="compositionally biased region" description="Polar residues" evidence="1">
    <location>
        <begin position="1736"/>
        <end position="1762"/>
    </location>
</feature>
<feature type="region of interest" description="Disordered" evidence="1">
    <location>
        <begin position="1440"/>
        <end position="1655"/>
    </location>
</feature>
<feature type="region of interest" description="Disordered" evidence="1">
    <location>
        <begin position="1846"/>
        <end position="1914"/>
    </location>
</feature>
<feature type="compositionally biased region" description="Polar residues" evidence="1">
    <location>
        <begin position="544"/>
        <end position="562"/>
    </location>
</feature>
<dbReference type="PANTHER" id="PTHR14038">
    <property type="entry name" value="BAT2 HLA-B-ASSOCIATED TRANSCRIPT 2"/>
    <property type="match status" value="1"/>
</dbReference>
<feature type="compositionally biased region" description="Polar residues" evidence="1">
    <location>
        <begin position="99"/>
        <end position="135"/>
    </location>
</feature>
<feature type="compositionally biased region" description="Low complexity" evidence="1">
    <location>
        <begin position="900"/>
        <end position="915"/>
    </location>
</feature>
<feature type="compositionally biased region" description="Polar residues" evidence="1">
    <location>
        <begin position="1440"/>
        <end position="1452"/>
    </location>
</feature>
<feature type="compositionally biased region" description="Polar residues" evidence="1">
    <location>
        <begin position="675"/>
        <end position="689"/>
    </location>
</feature>
<feature type="compositionally biased region" description="Low complexity" evidence="1">
    <location>
        <begin position="1021"/>
        <end position="1034"/>
    </location>
</feature>